<reference evidence="2 3" key="1">
    <citation type="journal article" date="2019" name="Nat. Med.">
        <title>A library of human gut bacterial isolates paired with longitudinal multiomics data enables mechanistic microbiome research.</title>
        <authorList>
            <person name="Poyet M."/>
            <person name="Groussin M."/>
            <person name="Gibbons S.M."/>
            <person name="Avila-Pacheco J."/>
            <person name="Jiang X."/>
            <person name="Kearney S.M."/>
            <person name="Perrotta A.R."/>
            <person name="Berdy B."/>
            <person name="Zhao S."/>
            <person name="Lieberman T.D."/>
            <person name="Swanson P.K."/>
            <person name="Smith M."/>
            <person name="Roesemann S."/>
            <person name="Alexander J.E."/>
            <person name="Rich S.A."/>
            <person name="Livny J."/>
            <person name="Vlamakis H."/>
            <person name="Clish C."/>
            <person name="Bullock K."/>
            <person name="Deik A."/>
            <person name="Scott J."/>
            <person name="Pierce K.A."/>
            <person name="Xavier R.J."/>
            <person name="Alm E.J."/>
        </authorList>
    </citation>
    <scope>NUCLEOTIDE SEQUENCE [LARGE SCALE GENOMIC DNA]</scope>
    <source>
        <strain evidence="2 3">BIOML-A16</strain>
    </source>
</reference>
<protein>
    <submittedName>
        <fullName evidence="2">Serine/threonine protein phosphatase</fullName>
    </submittedName>
</protein>
<sequence>MKIQYASDLHLEFPENSSYLEHQPLEVTGNILVLAGDIGYIGDDNYSKHPFWNWVSDNYEQAIVIPGNHEFYKMFDIDKLYNGWTFKIRNNVTCHYNTVIPLEKDTELITTTLWAHIPLGDAFRTESAVSDFRRIRYGSSPLDFNRFNEEHYRCFRFLEQSVKQSTAGHILVATHHVPSFELMSPEFKDSPLNGAFTVELGSFIANSPIEYWIYGHSHRNIDKIIGNTRCVSNQLGYVSGNEHHSFDKGKYIGIEP</sequence>
<dbReference type="Gene3D" id="3.60.21.10">
    <property type="match status" value="1"/>
</dbReference>
<dbReference type="SUPFAM" id="SSF56300">
    <property type="entry name" value="Metallo-dependent phosphatases"/>
    <property type="match status" value="1"/>
</dbReference>
<dbReference type="RefSeq" id="WP_155152452.1">
    <property type="nucleotide sequence ID" value="NZ_WNCS01000010.1"/>
</dbReference>
<dbReference type="PANTHER" id="PTHR37844:SF1">
    <property type="entry name" value="CALCINEURIN-LIKE PHOSPHOESTERASE DOMAIN-CONTAINING PROTEIN"/>
    <property type="match status" value="1"/>
</dbReference>
<dbReference type="AlphaFoldDB" id="A0AA43W091"/>
<dbReference type="InterPro" id="IPR029052">
    <property type="entry name" value="Metallo-depent_PP-like"/>
</dbReference>
<dbReference type="EMBL" id="WNDA01000003">
    <property type="protein sequence ID" value="MTU67995.1"/>
    <property type="molecule type" value="Genomic_DNA"/>
</dbReference>
<name>A0AA43W091_9BACT</name>
<evidence type="ECO:0000313" key="2">
    <source>
        <dbReference type="EMBL" id="MTU67995.1"/>
    </source>
</evidence>
<dbReference type="GO" id="GO:0016787">
    <property type="term" value="F:hydrolase activity"/>
    <property type="evidence" value="ECO:0007669"/>
    <property type="project" value="InterPro"/>
</dbReference>
<evidence type="ECO:0000259" key="1">
    <source>
        <dbReference type="Pfam" id="PF00149"/>
    </source>
</evidence>
<organism evidence="2 3">
    <name type="scientific">Parabacteroides merdae</name>
    <dbReference type="NCBI Taxonomy" id="46503"/>
    <lineage>
        <taxon>Bacteria</taxon>
        <taxon>Pseudomonadati</taxon>
        <taxon>Bacteroidota</taxon>
        <taxon>Bacteroidia</taxon>
        <taxon>Bacteroidales</taxon>
        <taxon>Tannerellaceae</taxon>
        <taxon>Parabacteroides</taxon>
    </lineage>
</organism>
<feature type="domain" description="Calcineurin-like phosphoesterase" evidence="1">
    <location>
        <begin position="1"/>
        <end position="219"/>
    </location>
</feature>
<evidence type="ECO:0000313" key="3">
    <source>
        <dbReference type="Proteomes" id="UP000448908"/>
    </source>
</evidence>
<gene>
    <name evidence="2" type="ORF">GMD92_02580</name>
</gene>
<comment type="caution">
    <text evidence="2">The sequence shown here is derived from an EMBL/GenBank/DDBJ whole genome shotgun (WGS) entry which is preliminary data.</text>
</comment>
<proteinExistence type="predicted"/>
<dbReference type="InterPro" id="IPR004843">
    <property type="entry name" value="Calcineurin-like_PHP"/>
</dbReference>
<accession>A0AA43W091</accession>
<dbReference type="Proteomes" id="UP000448908">
    <property type="component" value="Unassembled WGS sequence"/>
</dbReference>
<dbReference type="PANTHER" id="PTHR37844">
    <property type="entry name" value="SER/THR PROTEIN PHOSPHATASE SUPERFAMILY (AFU_ORTHOLOGUE AFUA_1G14840)"/>
    <property type="match status" value="1"/>
</dbReference>
<dbReference type="Pfam" id="PF00149">
    <property type="entry name" value="Metallophos"/>
    <property type="match status" value="1"/>
</dbReference>